<evidence type="ECO:0000259" key="1">
    <source>
        <dbReference type="Pfam" id="PF01973"/>
    </source>
</evidence>
<evidence type="ECO:0000313" key="3">
    <source>
        <dbReference type="Proteomes" id="UP000711995"/>
    </source>
</evidence>
<evidence type="ECO:0000313" key="2">
    <source>
        <dbReference type="EMBL" id="NIZ41107.1"/>
    </source>
</evidence>
<keyword evidence="3" id="KW-1185">Reference proteome</keyword>
<dbReference type="AlphaFoldDB" id="A0A968GAT8"/>
<dbReference type="PANTHER" id="PTHR41786">
    <property type="entry name" value="MOTILITY ACCESSORY FACTOR MAF"/>
    <property type="match status" value="1"/>
</dbReference>
<reference evidence="2 3" key="1">
    <citation type="submission" date="2020-03" db="EMBL/GenBank/DDBJ databases">
        <title>Spirochaetal bacteria isolated from arthropods constitute a novel genus Entomospira genus novum within the order Spirochaetales.</title>
        <authorList>
            <person name="Grana-Miraglia L."/>
            <person name="Sikutova S."/>
            <person name="Fingerle V."/>
            <person name="Sing A."/>
            <person name="Castillo-Ramirez S."/>
            <person name="Margos G."/>
            <person name="Rudolf I."/>
        </authorList>
    </citation>
    <scope>NUCLEOTIDE SEQUENCE [LARGE SCALE GENOMIC DNA]</scope>
    <source>
        <strain evidence="2 3">BR193</strain>
    </source>
</reference>
<comment type="caution">
    <text evidence="2">The sequence shown here is derived from an EMBL/GenBank/DDBJ whole genome shotgun (WGS) entry which is preliminary data.</text>
</comment>
<sequence>MDLVVTKNHEYTVKIRTHWIHSTYNPTREAEKFIQNFLVHHYKEGQTIFILGSGLGYLEVVLNSLYPNIPFVSIDFITYPQNLGGEKLTFIYDENDPISIQKLRIDLQNQLSSVLTDENFSLYAIMIWPVARQIFPSAIGYIEEYVHRLKTSSLTLQHFSWRWLRNGFRNILWWNQQLILPRYRSVVVIAAGKTLEIALPFLINKQENYYFVVASSAVKTCRAYGLEPDLVVSIDGGYHAGVYMQDADGLEIINTFTGIAHENTSFLGFKNSFFDQLVSKEICVTPFSRWGGTVMSTAIELAQQIAIEEIILVGQDLTISDYMTHAKPHHLYDNILSYHDRYKTLYSQYYPIESHSRETLPMYAQWFRESQWRESSNIIIRRLLPSEVDLCIPEIPLEEFLRSDDRLGKVKEYQYLPEQSYKRSVLSHLIQQWESHLLEHPLSYFLLSEQMNELTLARKANDSTKVRLCTLAVTDILQQRIQILRDYLT</sequence>
<protein>
    <submittedName>
        <fullName evidence="2">Motility associated factor glycosyltransferase family protein</fullName>
    </submittedName>
</protein>
<dbReference type="InterPro" id="IPR002826">
    <property type="entry name" value="MptE-like"/>
</dbReference>
<dbReference type="PANTHER" id="PTHR41786:SF1">
    <property type="entry name" value="6-HYDROXYMETHYLPTERIN DIPHOSPHOKINASE MPTE-LIKE DOMAIN-CONTAINING PROTEIN"/>
    <property type="match status" value="1"/>
</dbReference>
<dbReference type="Proteomes" id="UP000711995">
    <property type="component" value="Unassembled WGS sequence"/>
</dbReference>
<name>A0A968GAT8_9SPIO</name>
<accession>A0A968GAT8</accession>
<dbReference type="RefSeq" id="WP_167700683.1">
    <property type="nucleotide sequence ID" value="NZ_CP118174.1"/>
</dbReference>
<dbReference type="EMBL" id="JAATLJ010000001">
    <property type="protein sequence ID" value="NIZ41107.1"/>
    <property type="molecule type" value="Genomic_DNA"/>
</dbReference>
<proteinExistence type="predicted"/>
<feature type="domain" description="6-hydroxymethylpterin diphosphokinase MptE-like" evidence="1">
    <location>
        <begin position="184"/>
        <end position="320"/>
    </location>
</feature>
<gene>
    <name evidence="2" type="ORF">HCT14_06285</name>
</gene>
<dbReference type="Pfam" id="PF01973">
    <property type="entry name" value="MptE-like"/>
    <property type="match status" value="1"/>
</dbReference>
<organism evidence="2 3">
    <name type="scientific">Entomospira entomophila</name>
    <dbReference type="NCBI Taxonomy" id="2719988"/>
    <lineage>
        <taxon>Bacteria</taxon>
        <taxon>Pseudomonadati</taxon>
        <taxon>Spirochaetota</taxon>
        <taxon>Spirochaetia</taxon>
        <taxon>Spirochaetales</taxon>
        <taxon>Spirochaetaceae</taxon>
        <taxon>Entomospira</taxon>
    </lineage>
</organism>